<protein>
    <submittedName>
        <fullName evidence="1">Uncharacterized protein</fullName>
    </submittedName>
</protein>
<evidence type="ECO:0000313" key="2">
    <source>
        <dbReference type="Proteomes" id="UP001243375"/>
    </source>
</evidence>
<comment type="caution">
    <text evidence="1">The sequence shown here is derived from an EMBL/GenBank/DDBJ whole genome shotgun (WGS) entry which is preliminary data.</text>
</comment>
<accession>A0ACC2XIH6</accession>
<dbReference type="Proteomes" id="UP001243375">
    <property type="component" value="Unassembled WGS sequence"/>
</dbReference>
<name>A0ACC2XIH6_9TREE</name>
<organism evidence="1 2">
    <name type="scientific">Naganishia vaughanmartiniae</name>
    <dbReference type="NCBI Taxonomy" id="1424756"/>
    <lineage>
        <taxon>Eukaryota</taxon>
        <taxon>Fungi</taxon>
        <taxon>Dikarya</taxon>
        <taxon>Basidiomycota</taxon>
        <taxon>Agaricomycotina</taxon>
        <taxon>Tremellomycetes</taxon>
        <taxon>Filobasidiales</taxon>
        <taxon>Filobasidiaceae</taxon>
        <taxon>Naganishia</taxon>
    </lineage>
</organism>
<sequence>MEWPITKQEWIRLRKEDERLRNIVSQHYQQLENYDDIMKEKDLLENLLLSTQQENERCEAELKIWKAYAKELEKKIESYEGPHWQVSNLCNFVDRPINSPNIKEHPGVPSTPVPVKVRKTGMFKQPVRSVRMMPMAREDKEDLSAINSEGSFTATPQFKSITQADLGKSLTHSDPNDGRMECLTNKAKRRSATFWEHEEQIVPALANAEKKQERRLSLQMLSEASVRRPVNDISVVLDEGDRHVDTDSAIGQSETATETLQVAGIISLRKALFSTRRVQYKTWTDQQID</sequence>
<dbReference type="EMBL" id="JASBWU010000003">
    <property type="protein sequence ID" value="KAJ9123181.1"/>
    <property type="molecule type" value="Genomic_DNA"/>
</dbReference>
<gene>
    <name evidence="1" type="ORF">QFC22_001374</name>
</gene>
<keyword evidence="2" id="KW-1185">Reference proteome</keyword>
<proteinExistence type="predicted"/>
<reference evidence="1" key="1">
    <citation type="submission" date="2023-04" db="EMBL/GenBank/DDBJ databases">
        <title>Draft Genome sequencing of Naganishia species isolated from polar environments using Oxford Nanopore Technology.</title>
        <authorList>
            <person name="Leo P."/>
            <person name="Venkateswaran K."/>
        </authorList>
    </citation>
    <scope>NUCLEOTIDE SEQUENCE</scope>
    <source>
        <strain evidence="1">MNA-CCFEE 5425</strain>
    </source>
</reference>
<evidence type="ECO:0000313" key="1">
    <source>
        <dbReference type="EMBL" id="KAJ9123181.1"/>
    </source>
</evidence>